<dbReference type="Proteomes" id="UP001595455">
    <property type="component" value="Unassembled WGS sequence"/>
</dbReference>
<accession>A0A371YIU7</accession>
<protein>
    <submittedName>
        <fullName evidence="2">Uncharacterized protein</fullName>
    </submittedName>
</protein>
<reference evidence="1" key="1">
    <citation type="journal article" date="2014" name="Int. J. Syst. Evol. Microbiol.">
        <title>Complete genome of a new Firmicutes species belonging to the dominant human colonic microbiota ('Ruminococcus bicirculans') reveals two chromosomes and a selective capacity to utilize plant glucans.</title>
        <authorList>
            <consortium name="NISC Comparative Sequencing Program"/>
            <person name="Wegmann U."/>
            <person name="Louis P."/>
            <person name="Goesmann A."/>
            <person name="Henrissat B."/>
            <person name="Duncan S.H."/>
            <person name="Flint H.J."/>
        </authorList>
    </citation>
    <scope>NUCLEOTIDE SEQUENCE</scope>
    <source>
        <strain evidence="1">KCTC 62575</strain>
    </source>
</reference>
<dbReference type="RefSeq" id="WP_107010264.1">
    <property type="nucleotide sequence ID" value="NZ_JBHRSF010000174.1"/>
</dbReference>
<dbReference type="OrthoDB" id="6706833at2"/>
<reference evidence="2 3" key="2">
    <citation type="submission" date="2018-08" db="EMBL/GenBank/DDBJ databases">
        <title>The draft genome of Acinetobacter sichuanensis strain WCHAc060041.</title>
        <authorList>
            <person name="Qin J."/>
            <person name="Feng Y."/>
            <person name="Zong Z."/>
        </authorList>
    </citation>
    <scope>NUCLEOTIDE SEQUENCE [LARGE SCALE GENOMIC DNA]</scope>
    <source>
        <strain evidence="2 3">WCHAc060041</strain>
    </source>
</reference>
<dbReference type="Proteomes" id="UP000240957">
    <property type="component" value="Unassembled WGS sequence"/>
</dbReference>
<name>A0A371YIU7_9GAMM</name>
<comment type="caution">
    <text evidence="2">The sequence shown here is derived from an EMBL/GenBank/DDBJ whole genome shotgun (WGS) entry which is preliminary data.</text>
</comment>
<evidence type="ECO:0000313" key="1">
    <source>
        <dbReference type="EMBL" id="MFC2998236.1"/>
    </source>
</evidence>
<dbReference type="AlphaFoldDB" id="A0A371YIU7"/>
<proteinExistence type="predicted"/>
<keyword evidence="4" id="KW-1185">Reference proteome</keyword>
<reference evidence="4" key="3">
    <citation type="journal article" date="2019" name="Int. J. Syst. Evol. Microbiol.">
        <title>The Global Catalogue of Microorganisms (GCM) 10K type strain sequencing project: providing services to taxonomists for standard genome sequencing and annotation.</title>
        <authorList>
            <consortium name="The Broad Institute Genomics Platform"/>
            <consortium name="The Broad Institute Genome Sequencing Center for Infectious Disease"/>
            <person name="Wu L."/>
            <person name="Ma J."/>
        </authorList>
    </citation>
    <scope>NUCLEOTIDE SEQUENCE [LARGE SCALE GENOMIC DNA]</scope>
    <source>
        <strain evidence="4">KCTC 62575</strain>
    </source>
</reference>
<dbReference type="EMBL" id="PYIX02000123">
    <property type="protein sequence ID" value="RFC81366.1"/>
    <property type="molecule type" value="Genomic_DNA"/>
</dbReference>
<organism evidence="2 3">
    <name type="scientific">Acinetobacter sichuanensis</name>
    <dbReference type="NCBI Taxonomy" id="2136183"/>
    <lineage>
        <taxon>Bacteria</taxon>
        <taxon>Pseudomonadati</taxon>
        <taxon>Pseudomonadota</taxon>
        <taxon>Gammaproteobacteria</taxon>
        <taxon>Moraxellales</taxon>
        <taxon>Moraxellaceae</taxon>
        <taxon>Acinetobacter</taxon>
    </lineage>
</organism>
<evidence type="ECO:0000313" key="4">
    <source>
        <dbReference type="Proteomes" id="UP001595455"/>
    </source>
</evidence>
<dbReference type="EMBL" id="JBHRSF010000174">
    <property type="protein sequence ID" value="MFC2998236.1"/>
    <property type="molecule type" value="Genomic_DNA"/>
</dbReference>
<evidence type="ECO:0000313" key="2">
    <source>
        <dbReference type="EMBL" id="RFC81366.1"/>
    </source>
</evidence>
<gene>
    <name evidence="1" type="ORF">ACFODO_23885</name>
    <name evidence="2" type="ORF">C9E89_022270</name>
</gene>
<reference evidence="1" key="4">
    <citation type="submission" date="2024-09" db="EMBL/GenBank/DDBJ databases">
        <authorList>
            <person name="Sun Q."/>
            <person name="Mori K."/>
        </authorList>
    </citation>
    <scope>NUCLEOTIDE SEQUENCE</scope>
    <source>
        <strain evidence="1">KCTC 62575</strain>
    </source>
</reference>
<sequence length="59" mass="6973">MIKRLEDYKVEDRKPRSCLSGQVLSTQFKNDEATKRIIMHSALRVIKQHKAEIQELAYK</sequence>
<evidence type="ECO:0000313" key="3">
    <source>
        <dbReference type="Proteomes" id="UP000240957"/>
    </source>
</evidence>